<proteinExistence type="inferred from homology"/>
<dbReference type="GO" id="GO:0016491">
    <property type="term" value="F:oxidoreductase activity"/>
    <property type="evidence" value="ECO:0007669"/>
    <property type="project" value="UniProtKB-KW"/>
</dbReference>
<keyword evidence="3" id="KW-0560">Oxidoreductase</keyword>
<evidence type="ECO:0000256" key="2">
    <source>
        <dbReference type="ARBA" id="ARBA00022857"/>
    </source>
</evidence>
<dbReference type="InterPro" id="IPR002347">
    <property type="entry name" value="SDR_fam"/>
</dbReference>
<dbReference type="PROSITE" id="PS00061">
    <property type="entry name" value="ADH_SHORT"/>
    <property type="match status" value="1"/>
</dbReference>
<evidence type="ECO:0000256" key="3">
    <source>
        <dbReference type="ARBA" id="ARBA00023002"/>
    </source>
</evidence>
<organism evidence="5 6">
    <name type="scientific">Obba rivulosa</name>
    <dbReference type="NCBI Taxonomy" id="1052685"/>
    <lineage>
        <taxon>Eukaryota</taxon>
        <taxon>Fungi</taxon>
        <taxon>Dikarya</taxon>
        <taxon>Basidiomycota</taxon>
        <taxon>Agaricomycotina</taxon>
        <taxon>Agaricomycetes</taxon>
        <taxon>Polyporales</taxon>
        <taxon>Gelatoporiaceae</taxon>
        <taxon>Obba</taxon>
    </lineage>
</organism>
<dbReference type="SUPFAM" id="SSF51735">
    <property type="entry name" value="NAD(P)-binding Rossmann-fold domains"/>
    <property type="match status" value="1"/>
</dbReference>
<evidence type="ECO:0000256" key="4">
    <source>
        <dbReference type="RuleBase" id="RU000363"/>
    </source>
</evidence>
<evidence type="ECO:0000313" key="5">
    <source>
        <dbReference type="EMBL" id="OCH90205.1"/>
    </source>
</evidence>
<keyword evidence="6" id="KW-1185">Reference proteome</keyword>
<keyword evidence="2" id="KW-0521">NADP</keyword>
<dbReference type="Pfam" id="PF00106">
    <property type="entry name" value="adh_short"/>
    <property type="match status" value="1"/>
</dbReference>
<accession>A0A8E2DJA9</accession>
<dbReference type="OrthoDB" id="498125at2759"/>
<gene>
    <name evidence="5" type="ORF">OBBRIDRAFT_777293</name>
</gene>
<dbReference type="EMBL" id="KV722409">
    <property type="protein sequence ID" value="OCH90205.1"/>
    <property type="molecule type" value="Genomic_DNA"/>
</dbReference>
<comment type="similarity">
    <text evidence="1 4">Belongs to the short-chain dehydrogenases/reductases (SDR) family.</text>
</comment>
<protein>
    <submittedName>
        <fullName evidence="5">NAD(P)-binding protein</fullName>
    </submittedName>
</protein>
<dbReference type="PANTHER" id="PTHR24321">
    <property type="entry name" value="DEHYDROGENASES, SHORT CHAIN"/>
    <property type="match status" value="1"/>
</dbReference>
<dbReference type="InterPro" id="IPR036291">
    <property type="entry name" value="NAD(P)-bd_dom_sf"/>
</dbReference>
<dbReference type="Gene3D" id="3.40.50.720">
    <property type="entry name" value="NAD(P)-binding Rossmann-like Domain"/>
    <property type="match status" value="1"/>
</dbReference>
<dbReference type="InterPro" id="IPR020904">
    <property type="entry name" value="Sc_DH/Rdtase_CS"/>
</dbReference>
<sequence>MSAPLIRVAIVTGAAQGLGLAIALRLADDGLDVAVNDISAKREELKRVVSEIQAKGRRCLAVTADVSLENEVREMVGRVVNELGGLDVMVANAGVVYSNPLTETSVEEWERTMSVNLRGAMLSYKYAAQQMIKQGRGGRIIGASSIAGKKGFPNLASYCASKFAIRGLTQCTALDLRPYDITVNAYAPGMIMTSLADHPDDAINGGRGSTWKKTLGLPLTHPQGEPDAIASIVSYLAKSESYFITGECEPVKTMQ</sequence>
<dbReference type="PRINTS" id="PR00080">
    <property type="entry name" value="SDRFAMILY"/>
</dbReference>
<reference evidence="5 6" key="1">
    <citation type="submission" date="2016-07" db="EMBL/GenBank/DDBJ databases">
        <title>Draft genome of the white-rot fungus Obba rivulosa 3A-2.</title>
        <authorList>
            <consortium name="DOE Joint Genome Institute"/>
            <person name="Miettinen O."/>
            <person name="Riley R."/>
            <person name="Acob R."/>
            <person name="Barry K."/>
            <person name="Cullen D."/>
            <person name="De Vries R."/>
            <person name="Hainaut M."/>
            <person name="Hatakka A."/>
            <person name="Henrissat B."/>
            <person name="Hilden K."/>
            <person name="Kuo R."/>
            <person name="Labutti K."/>
            <person name="Lipzen A."/>
            <person name="Makela M.R."/>
            <person name="Sandor L."/>
            <person name="Spatafora J.W."/>
            <person name="Grigoriev I.V."/>
            <person name="Hibbett D.S."/>
        </authorList>
    </citation>
    <scope>NUCLEOTIDE SEQUENCE [LARGE SCALE GENOMIC DNA]</scope>
    <source>
        <strain evidence="5 6">3A-2</strain>
    </source>
</reference>
<dbReference type="Proteomes" id="UP000250043">
    <property type="component" value="Unassembled WGS sequence"/>
</dbReference>
<name>A0A8E2DJA9_9APHY</name>
<dbReference type="AlphaFoldDB" id="A0A8E2DJA9"/>
<dbReference type="FunFam" id="3.40.50.720:FF:000084">
    <property type="entry name" value="Short-chain dehydrogenase reductase"/>
    <property type="match status" value="1"/>
</dbReference>
<dbReference type="PRINTS" id="PR00081">
    <property type="entry name" value="GDHRDH"/>
</dbReference>
<dbReference type="PANTHER" id="PTHR24321:SF8">
    <property type="entry name" value="ESTRADIOL 17-BETA-DEHYDROGENASE 8-RELATED"/>
    <property type="match status" value="1"/>
</dbReference>
<evidence type="ECO:0000256" key="1">
    <source>
        <dbReference type="ARBA" id="ARBA00006484"/>
    </source>
</evidence>
<evidence type="ECO:0000313" key="6">
    <source>
        <dbReference type="Proteomes" id="UP000250043"/>
    </source>
</evidence>